<organism evidence="3 4">
    <name type="scientific">Mahella australiensis (strain DSM 15567 / CIP 107919 / 50-1 BON)</name>
    <dbReference type="NCBI Taxonomy" id="697281"/>
    <lineage>
        <taxon>Bacteria</taxon>
        <taxon>Bacillati</taxon>
        <taxon>Bacillota</taxon>
        <taxon>Clostridia</taxon>
        <taxon>Thermoanaerobacterales</taxon>
        <taxon>Thermoanaerobacterales Family IV. Incertae Sedis</taxon>
        <taxon>Mahella</taxon>
    </lineage>
</organism>
<feature type="transmembrane region" description="Helical" evidence="2">
    <location>
        <begin position="74"/>
        <end position="93"/>
    </location>
</feature>
<feature type="region of interest" description="Disordered" evidence="1">
    <location>
        <begin position="123"/>
        <end position="173"/>
    </location>
</feature>
<keyword evidence="4" id="KW-1185">Reference proteome</keyword>
<dbReference type="STRING" id="697281.Mahau_2435"/>
<reference evidence="4" key="1">
    <citation type="submission" date="2010-11" db="EMBL/GenBank/DDBJ databases">
        <title>The complete genome of Mahella australiensis DSM 15567.</title>
        <authorList>
            <consortium name="US DOE Joint Genome Institute (JGI-PGF)"/>
            <person name="Lucas S."/>
            <person name="Copeland A."/>
            <person name="Lapidus A."/>
            <person name="Bruce D."/>
            <person name="Goodwin L."/>
            <person name="Pitluck S."/>
            <person name="Kyrpides N."/>
            <person name="Mavromatis K."/>
            <person name="Pagani I."/>
            <person name="Ivanova N."/>
            <person name="Teshima H."/>
            <person name="Brettin T."/>
            <person name="Detter J.C."/>
            <person name="Han C."/>
            <person name="Tapia R."/>
            <person name="Land M."/>
            <person name="Hauser L."/>
            <person name="Markowitz V."/>
            <person name="Cheng J.-F."/>
            <person name="Hugenholtz P."/>
            <person name="Woyke T."/>
            <person name="Wu D."/>
            <person name="Spring S."/>
            <person name="Pukall R."/>
            <person name="Steenblock K."/>
            <person name="Schneider S."/>
            <person name="Klenk H.-P."/>
            <person name="Eisen J.A."/>
        </authorList>
    </citation>
    <scope>NUCLEOTIDE SEQUENCE [LARGE SCALE GENOMIC DNA]</scope>
    <source>
        <strain evidence="4">DSM 15567 / CIP 107919 / 50-1 BON</strain>
    </source>
</reference>
<evidence type="ECO:0000256" key="1">
    <source>
        <dbReference type="SAM" id="MobiDB-lite"/>
    </source>
</evidence>
<reference evidence="3 4" key="2">
    <citation type="journal article" date="2011" name="Stand. Genomic Sci.">
        <title>Complete genome sequence of Mahella australiensis type strain (50-1 BON).</title>
        <authorList>
            <person name="Sikorski J."/>
            <person name="Teshima H."/>
            <person name="Nolan M."/>
            <person name="Lucas S."/>
            <person name="Hammon N."/>
            <person name="Deshpande S."/>
            <person name="Cheng J.F."/>
            <person name="Pitluck S."/>
            <person name="Liolios K."/>
            <person name="Pagani I."/>
            <person name="Ivanova N."/>
            <person name="Huntemann M."/>
            <person name="Mavromatis K."/>
            <person name="Ovchinikova G."/>
            <person name="Pati A."/>
            <person name="Tapia R."/>
            <person name="Han C."/>
            <person name="Goodwin L."/>
            <person name="Chen A."/>
            <person name="Palaniappan K."/>
            <person name="Land M."/>
            <person name="Hauser L."/>
            <person name="Ngatchou-Djao O.D."/>
            <person name="Rohde M."/>
            <person name="Pukall R."/>
            <person name="Spring S."/>
            <person name="Abt B."/>
            <person name="Goker M."/>
            <person name="Detter J.C."/>
            <person name="Woyke T."/>
            <person name="Bristow J."/>
            <person name="Markowitz V."/>
            <person name="Hugenholtz P."/>
            <person name="Eisen J.A."/>
            <person name="Kyrpides N.C."/>
            <person name="Klenk H.P."/>
            <person name="Lapidus A."/>
        </authorList>
    </citation>
    <scope>NUCLEOTIDE SEQUENCE [LARGE SCALE GENOMIC DNA]</scope>
    <source>
        <strain evidence="4">DSM 15567 / CIP 107919 / 50-1 BON</strain>
    </source>
</reference>
<feature type="transmembrane region" description="Helical" evidence="2">
    <location>
        <begin position="44"/>
        <end position="62"/>
    </location>
</feature>
<dbReference type="RefSeq" id="WP_013782023.1">
    <property type="nucleotide sequence ID" value="NC_015520.1"/>
</dbReference>
<evidence type="ECO:0000256" key="2">
    <source>
        <dbReference type="SAM" id="Phobius"/>
    </source>
</evidence>
<feature type="transmembrane region" description="Helical" evidence="2">
    <location>
        <begin position="20"/>
        <end position="37"/>
    </location>
</feature>
<dbReference type="KEGG" id="mas:Mahau_2435"/>
<evidence type="ECO:0000313" key="3">
    <source>
        <dbReference type="EMBL" id="AEE97597.1"/>
    </source>
</evidence>
<sequence>MELLFLMLLAHILGDHPVYILYYVLGIVGLGLMMGFAPRLFKSLLINLPVSYVVGIAIDTIYHTDITLHFNSWLWLYIAMTVFLWLLMILLDLKEIKADIAYSRELKRLRKMEAHPPAVGFVAGKESKPQKKQPRQLPVGFAPPGKGEGYSATLSENAGKHKRNDINCNTRKY</sequence>
<name>F3ZWX5_MAHA5</name>
<gene>
    <name evidence="3" type="ordered locus">Mahau_2435</name>
</gene>
<evidence type="ECO:0000313" key="4">
    <source>
        <dbReference type="Proteomes" id="UP000008457"/>
    </source>
</evidence>
<dbReference type="EMBL" id="CP002360">
    <property type="protein sequence ID" value="AEE97597.1"/>
    <property type="molecule type" value="Genomic_DNA"/>
</dbReference>
<dbReference type="Proteomes" id="UP000008457">
    <property type="component" value="Chromosome"/>
</dbReference>
<dbReference type="AlphaFoldDB" id="F3ZWX5"/>
<accession>F3ZWX5</accession>
<keyword evidence="2" id="KW-0472">Membrane</keyword>
<keyword evidence="2" id="KW-0812">Transmembrane</keyword>
<dbReference type="HOGENOM" id="CLU_1545789_0_0_9"/>
<keyword evidence="2" id="KW-1133">Transmembrane helix</keyword>
<proteinExistence type="predicted"/>
<protein>
    <submittedName>
        <fullName evidence="3">Uncharacterized protein</fullName>
    </submittedName>
</protein>